<feature type="transmembrane region" description="Helical" evidence="1">
    <location>
        <begin position="247"/>
        <end position="272"/>
    </location>
</feature>
<evidence type="ECO:0000256" key="1">
    <source>
        <dbReference type="SAM" id="Phobius"/>
    </source>
</evidence>
<dbReference type="AlphaFoldDB" id="A0A9C6SUH9"/>
<dbReference type="OrthoDB" id="8196390at2759"/>
<feature type="transmembrane region" description="Helical" evidence="1">
    <location>
        <begin position="34"/>
        <end position="58"/>
    </location>
</feature>
<dbReference type="Pfam" id="PF07898">
    <property type="entry name" value="DUF1676"/>
    <property type="match status" value="1"/>
</dbReference>
<feature type="transmembrane region" description="Helical" evidence="1">
    <location>
        <begin position="278"/>
        <end position="296"/>
    </location>
</feature>
<dbReference type="Proteomes" id="UP000835206">
    <property type="component" value="Chromosome 15"/>
</dbReference>
<gene>
    <name evidence="3" type="primary">LOC100649428</name>
</gene>
<proteinExistence type="predicted"/>
<reference evidence="3" key="1">
    <citation type="submission" date="2025-08" db="UniProtKB">
        <authorList>
            <consortium name="RefSeq"/>
        </authorList>
    </citation>
    <scope>IDENTIFICATION</scope>
</reference>
<dbReference type="InterPro" id="IPR012464">
    <property type="entry name" value="DUF1676"/>
</dbReference>
<keyword evidence="1" id="KW-1133">Transmembrane helix</keyword>
<organism evidence="2 3">
    <name type="scientific">Bombus terrestris</name>
    <name type="common">Buff-tailed bumblebee</name>
    <name type="synonym">Apis terrestris</name>
    <dbReference type="NCBI Taxonomy" id="30195"/>
    <lineage>
        <taxon>Eukaryota</taxon>
        <taxon>Metazoa</taxon>
        <taxon>Ecdysozoa</taxon>
        <taxon>Arthropoda</taxon>
        <taxon>Hexapoda</taxon>
        <taxon>Insecta</taxon>
        <taxon>Pterygota</taxon>
        <taxon>Neoptera</taxon>
        <taxon>Endopterygota</taxon>
        <taxon>Hymenoptera</taxon>
        <taxon>Apocrita</taxon>
        <taxon>Aculeata</taxon>
        <taxon>Apoidea</taxon>
        <taxon>Anthophila</taxon>
        <taxon>Apidae</taxon>
        <taxon>Bombus</taxon>
        <taxon>Bombus</taxon>
    </lineage>
</organism>
<protein>
    <submittedName>
        <fullName evidence="3">Uncharacterized protein LOC100649428 isoform X1</fullName>
    </submittedName>
</protein>
<evidence type="ECO:0000313" key="3">
    <source>
        <dbReference type="RefSeq" id="XP_048268882.1"/>
    </source>
</evidence>
<dbReference type="CTD" id="40756"/>
<dbReference type="PANTHER" id="PTHR21879">
    <property type="entry name" value="FI03362P-RELATED-RELATED"/>
    <property type="match status" value="1"/>
</dbReference>
<evidence type="ECO:0000313" key="2">
    <source>
        <dbReference type="Proteomes" id="UP000835206"/>
    </source>
</evidence>
<keyword evidence="2" id="KW-1185">Reference proteome</keyword>
<dbReference type="RefSeq" id="XP_048268882.1">
    <property type="nucleotide sequence ID" value="XM_048412925.1"/>
</dbReference>
<dbReference type="GO" id="GO:0016020">
    <property type="term" value="C:membrane"/>
    <property type="evidence" value="ECO:0007669"/>
    <property type="project" value="TreeGrafter"/>
</dbReference>
<name>A0A9C6SUH9_BOMTE</name>
<sequence>MHRIALSSSSGVISSFYPASPSKRYNIQVRSMRLVQLLVTHGLVLLLTLLVPCLSVTFEDGTSDERSEVRENHVPEPPEPQEQVVFNKTRQGKGLFDWIGLGTGRNVDPYIAKINQGCLNGDLAECFKSQALSYFSDFFDHSHYDLNDYVKVVRMSRDVVQEVNRRPYEYSGEPRSSDSEWDQLMKFALRKAEKFVKTMAIELHIPSEETGENEVYSPRFLDEIADEIDTLENKKDSLFSRHQLKKLFLPMLIVLKLFKLKLLLLLPLILGLASFKKFLGFLAIVIPGLIGFFKLYKPLTQSYHPPVYSQSGIGYPYYKENSNSYPYPEQDGHHGLEYASGYHRDSSVSFGQDLAYRGYRQYQS</sequence>
<keyword evidence="1" id="KW-0812">Transmembrane</keyword>
<dbReference type="GeneID" id="100649428"/>
<dbReference type="PANTHER" id="PTHR21879:SF10">
    <property type="entry name" value="LP14110P"/>
    <property type="match status" value="1"/>
</dbReference>
<keyword evidence="1" id="KW-0472">Membrane</keyword>
<accession>A0A9C6SUH9</accession>